<dbReference type="Proteomes" id="UP001244297">
    <property type="component" value="Unassembled WGS sequence"/>
</dbReference>
<proteinExistence type="predicted"/>
<sequence length="64" mass="6602">MSEATSPFDPEAYAAAMSALLALKLDPTWMPAITANLRVLAAAAELVNGGPPCDGLDAAPRFEV</sequence>
<dbReference type="EMBL" id="JAUFPT010000037">
    <property type="protein sequence ID" value="MDN3571516.1"/>
    <property type="molecule type" value="Genomic_DNA"/>
</dbReference>
<keyword evidence="2" id="KW-1185">Reference proteome</keyword>
<reference evidence="2" key="1">
    <citation type="journal article" date="2019" name="Int. J. Syst. Evol. Microbiol.">
        <title>The Global Catalogue of Microorganisms (GCM) 10K type strain sequencing project: providing services to taxonomists for standard genome sequencing and annotation.</title>
        <authorList>
            <consortium name="The Broad Institute Genomics Platform"/>
            <consortium name="The Broad Institute Genome Sequencing Center for Infectious Disease"/>
            <person name="Wu L."/>
            <person name="Ma J."/>
        </authorList>
    </citation>
    <scope>NUCLEOTIDE SEQUENCE [LARGE SCALE GENOMIC DNA]</scope>
    <source>
        <strain evidence="2">CECT 7806</strain>
    </source>
</reference>
<dbReference type="RefSeq" id="WP_238290091.1">
    <property type="nucleotide sequence ID" value="NZ_BPQS01000020.1"/>
</dbReference>
<organism evidence="1 2">
    <name type="scientific">Methylobacterium longum</name>
    <dbReference type="NCBI Taxonomy" id="767694"/>
    <lineage>
        <taxon>Bacteria</taxon>
        <taxon>Pseudomonadati</taxon>
        <taxon>Pseudomonadota</taxon>
        <taxon>Alphaproteobacteria</taxon>
        <taxon>Hyphomicrobiales</taxon>
        <taxon>Methylobacteriaceae</taxon>
        <taxon>Methylobacterium</taxon>
    </lineage>
</organism>
<protein>
    <submittedName>
        <fullName evidence="1">DUF4089 domain-containing protein</fullName>
    </submittedName>
</protein>
<gene>
    <name evidence="1" type="ORF">QWZ18_12895</name>
</gene>
<evidence type="ECO:0000313" key="1">
    <source>
        <dbReference type="EMBL" id="MDN3571516.1"/>
    </source>
</evidence>
<accession>A0ABT8AQ08</accession>
<dbReference type="Pfam" id="PF13318">
    <property type="entry name" value="AtzG-like"/>
    <property type="match status" value="1"/>
</dbReference>
<comment type="caution">
    <text evidence="1">The sequence shown here is derived from an EMBL/GenBank/DDBJ whole genome shotgun (WGS) entry which is preliminary data.</text>
</comment>
<dbReference type="InterPro" id="IPR025148">
    <property type="entry name" value="AtzG-like"/>
</dbReference>
<evidence type="ECO:0000313" key="2">
    <source>
        <dbReference type="Proteomes" id="UP001244297"/>
    </source>
</evidence>
<name>A0ABT8AQ08_9HYPH</name>